<keyword evidence="2" id="KW-1185">Reference proteome</keyword>
<evidence type="ECO:0000313" key="1">
    <source>
        <dbReference type="EMBL" id="OAG16544.1"/>
    </source>
</evidence>
<gene>
    <name evidence="1" type="ORF">CC77DRAFT_1023896</name>
</gene>
<feature type="non-terminal residue" evidence="1">
    <location>
        <position position="83"/>
    </location>
</feature>
<dbReference type="Proteomes" id="UP000077248">
    <property type="component" value="Unassembled WGS sequence"/>
</dbReference>
<name>A0A177D9V0_ALTAL</name>
<dbReference type="EMBL" id="KV441489">
    <property type="protein sequence ID" value="OAG16544.1"/>
    <property type="molecule type" value="Genomic_DNA"/>
</dbReference>
<protein>
    <submittedName>
        <fullName evidence="1">Uncharacterized protein</fullName>
    </submittedName>
</protein>
<reference evidence="1 2" key="1">
    <citation type="submission" date="2016-05" db="EMBL/GenBank/DDBJ databases">
        <title>Comparative analysis of secretome profiles of manganese(II)-oxidizing ascomycete fungi.</title>
        <authorList>
            <consortium name="DOE Joint Genome Institute"/>
            <person name="Zeiner C.A."/>
            <person name="Purvine S.O."/>
            <person name="Zink E.M."/>
            <person name="Wu S."/>
            <person name="Pasa-Tolic L."/>
            <person name="Chaput D.L."/>
            <person name="Haridas S."/>
            <person name="Grigoriev I.V."/>
            <person name="Santelli C.M."/>
            <person name="Hansel C.M."/>
        </authorList>
    </citation>
    <scope>NUCLEOTIDE SEQUENCE [LARGE SCALE GENOMIC DNA]</scope>
    <source>
        <strain evidence="1 2">SRC1lrK2f</strain>
    </source>
</reference>
<dbReference type="GeneID" id="29111350"/>
<organism evidence="1 2">
    <name type="scientific">Alternaria alternata</name>
    <name type="common">Alternaria rot fungus</name>
    <name type="synonym">Torula alternata</name>
    <dbReference type="NCBI Taxonomy" id="5599"/>
    <lineage>
        <taxon>Eukaryota</taxon>
        <taxon>Fungi</taxon>
        <taxon>Dikarya</taxon>
        <taxon>Ascomycota</taxon>
        <taxon>Pezizomycotina</taxon>
        <taxon>Dothideomycetes</taxon>
        <taxon>Pleosporomycetidae</taxon>
        <taxon>Pleosporales</taxon>
        <taxon>Pleosporineae</taxon>
        <taxon>Pleosporaceae</taxon>
        <taxon>Alternaria</taxon>
        <taxon>Alternaria sect. Alternaria</taxon>
        <taxon>Alternaria alternata complex</taxon>
    </lineage>
</organism>
<proteinExistence type="predicted"/>
<evidence type="ECO:0000313" key="2">
    <source>
        <dbReference type="Proteomes" id="UP000077248"/>
    </source>
</evidence>
<dbReference type="RefSeq" id="XP_018381965.1">
    <property type="nucleotide sequence ID" value="XM_018525756.1"/>
</dbReference>
<dbReference type="AlphaFoldDB" id="A0A177D9V0"/>
<dbReference type="KEGG" id="aalt:CC77DRAFT_1023896"/>
<accession>A0A177D9V0</accession>
<sequence>MDKCFDLRTLGYPRCTRQSAKANKSRELHDKSYLTTRMRSRCMIGEHWSLAKVAAKVSELTLDSLWRKGYTEATDNKTMEMKS</sequence>
<dbReference type="VEuPathDB" id="FungiDB:CC77DRAFT_1023896"/>